<comment type="subcellular location">
    <subcellularLocation>
        <location evidence="1">Membrane</location>
    </subcellularLocation>
</comment>
<proteinExistence type="predicted"/>
<keyword evidence="2 5" id="KW-0812">Transmembrane</keyword>
<dbReference type="Gene3D" id="1.20.1070.10">
    <property type="entry name" value="Rhodopsin 7-helix transmembrane proteins"/>
    <property type="match status" value="1"/>
</dbReference>
<keyword evidence="4 5" id="KW-0472">Membrane</keyword>
<dbReference type="EMBL" id="OX597825">
    <property type="protein sequence ID" value="CAI9731471.1"/>
    <property type="molecule type" value="Genomic_DNA"/>
</dbReference>
<evidence type="ECO:0000313" key="7">
    <source>
        <dbReference type="Proteomes" id="UP001162480"/>
    </source>
</evidence>
<keyword evidence="3 5" id="KW-1133">Transmembrane helix</keyword>
<dbReference type="GO" id="GO:0004930">
    <property type="term" value="F:G protein-coupled receptor activity"/>
    <property type="evidence" value="ECO:0007669"/>
    <property type="project" value="InterPro"/>
</dbReference>
<evidence type="ECO:0000256" key="1">
    <source>
        <dbReference type="ARBA" id="ARBA00004370"/>
    </source>
</evidence>
<dbReference type="InterPro" id="IPR000276">
    <property type="entry name" value="GPCR_Rhodpsn"/>
</dbReference>
<gene>
    <name evidence="6" type="ORF">OCTVUL_1B002287</name>
</gene>
<name>A0AA36BDA2_OCTVU</name>
<accession>A0AA36BDA2</accession>
<dbReference type="Proteomes" id="UP001162480">
    <property type="component" value="Chromosome 12"/>
</dbReference>
<sequence length="92" mass="10504">MCVVNLPFAVYDDLHKWSLGQRFCEAWVLMDVTLSCISALVIVMMNIDRLMFVLDAKRYVKNMKLAPTHSIESALRVPLNGVKKAICRKSDM</sequence>
<reference evidence="6" key="1">
    <citation type="submission" date="2023-08" db="EMBL/GenBank/DDBJ databases">
        <authorList>
            <person name="Alioto T."/>
            <person name="Alioto T."/>
            <person name="Gomez Garrido J."/>
        </authorList>
    </citation>
    <scope>NUCLEOTIDE SEQUENCE</scope>
</reference>
<dbReference type="Pfam" id="PF00001">
    <property type="entry name" value="7tm_1"/>
    <property type="match status" value="1"/>
</dbReference>
<dbReference type="SUPFAM" id="SSF81321">
    <property type="entry name" value="Family A G protein-coupled receptor-like"/>
    <property type="match status" value="1"/>
</dbReference>
<dbReference type="GO" id="GO:0016020">
    <property type="term" value="C:membrane"/>
    <property type="evidence" value="ECO:0007669"/>
    <property type="project" value="UniProtKB-SubCell"/>
</dbReference>
<feature type="transmembrane region" description="Helical" evidence="5">
    <location>
        <begin position="26"/>
        <end position="47"/>
    </location>
</feature>
<evidence type="ECO:0000256" key="3">
    <source>
        <dbReference type="ARBA" id="ARBA00022989"/>
    </source>
</evidence>
<evidence type="ECO:0000256" key="2">
    <source>
        <dbReference type="ARBA" id="ARBA00022692"/>
    </source>
</evidence>
<dbReference type="AlphaFoldDB" id="A0AA36BDA2"/>
<protein>
    <submittedName>
        <fullName evidence="6">Dopamine receptor 1-like</fullName>
    </submittedName>
</protein>
<organism evidence="6 7">
    <name type="scientific">Octopus vulgaris</name>
    <name type="common">Common octopus</name>
    <dbReference type="NCBI Taxonomy" id="6645"/>
    <lineage>
        <taxon>Eukaryota</taxon>
        <taxon>Metazoa</taxon>
        <taxon>Spiralia</taxon>
        <taxon>Lophotrochozoa</taxon>
        <taxon>Mollusca</taxon>
        <taxon>Cephalopoda</taxon>
        <taxon>Coleoidea</taxon>
        <taxon>Octopodiformes</taxon>
        <taxon>Octopoda</taxon>
        <taxon>Incirrata</taxon>
        <taxon>Octopodidae</taxon>
        <taxon>Octopus</taxon>
    </lineage>
</organism>
<evidence type="ECO:0000256" key="4">
    <source>
        <dbReference type="ARBA" id="ARBA00023136"/>
    </source>
</evidence>
<keyword evidence="7" id="KW-1185">Reference proteome</keyword>
<evidence type="ECO:0000256" key="5">
    <source>
        <dbReference type="SAM" id="Phobius"/>
    </source>
</evidence>
<evidence type="ECO:0000313" key="6">
    <source>
        <dbReference type="EMBL" id="CAI9731471.1"/>
    </source>
</evidence>